<sequence length="369" mass="41944">MNVSNNSSGIDEQETTLISQEVFFEFNTALAQSWIPLAVIGIILNAVNIIVFADARIRNATSVYLAAISAWQIVLLVSGMISKIHQFIYGTIGQRSTKFFYFAAIYINNFVVAAVQRIIFYLVFLVALERMLAIQNPMKKHYFRWLKAPGKCILLVFCITFTFHIYSPLKYTVSDTVGDDGRTKYVLERTNHDLDVLINFGFAAKIIFVYCPLLGIMCCNIILTISLNRKRKIRQQLQEVFVGREARDRQTNVAILVSTFVFFLFNLPSTTNAFIGDVLPNYSYFSSNRYTLMFFQGVGSLSALVSCSSDFFTYIIISQTYRNIFMSKFLPCLKPRIEVPTHRYVSGNQNSSFTQSSSMSSLPERVSSN</sequence>
<name>V4AFV2_LOTGI</name>
<feature type="transmembrane region" description="Helical" evidence="6">
    <location>
        <begin position="101"/>
        <end position="128"/>
    </location>
</feature>
<evidence type="ECO:0000256" key="4">
    <source>
        <dbReference type="ARBA" id="ARBA00023136"/>
    </source>
</evidence>
<dbReference type="Gene3D" id="1.20.1070.10">
    <property type="entry name" value="Rhodopsin 7-helix transmembrane proteins"/>
    <property type="match status" value="1"/>
</dbReference>
<dbReference type="PANTHER" id="PTHR46641:SF2">
    <property type="entry name" value="FMRFAMIDE RECEPTOR"/>
    <property type="match status" value="1"/>
</dbReference>
<dbReference type="InterPro" id="IPR017452">
    <property type="entry name" value="GPCR_Rhodpsn_7TM"/>
</dbReference>
<dbReference type="RefSeq" id="XP_009053625.1">
    <property type="nucleotide sequence ID" value="XM_009055377.1"/>
</dbReference>
<feature type="transmembrane region" description="Helical" evidence="6">
    <location>
        <begin position="295"/>
        <end position="317"/>
    </location>
</feature>
<dbReference type="AlphaFoldDB" id="V4AFV2"/>
<evidence type="ECO:0000313" key="9">
    <source>
        <dbReference type="Proteomes" id="UP000030746"/>
    </source>
</evidence>
<accession>V4AFV2</accession>
<evidence type="ECO:0000259" key="7">
    <source>
        <dbReference type="PROSITE" id="PS50262"/>
    </source>
</evidence>
<evidence type="ECO:0000313" key="8">
    <source>
        <dbReference type="EMBL" id="ESO95782.1"/>
    </source>
</evidence>
<feature type="transmembrane region" description="Helical" evidence="6">
    <location>
        <begin position="253"/>
        <end position="275"/>
    </location>
</feature>
<dbReference type="InterPro" id="IPR019427">
    <property type="entry name" value="7TM_GPCR_serpentine_rcpt_Srw"/>
</dbReference>
<keyword evidence="9" id="KW-1185">Reference proteome</keyword>
<feature type="region of interest" description="Disordered" evidence="5">
    <location>
        <begin position="350"/>
        <end position="369"/>
    </location>
</feature>
<evidence type="ECO:0000256" key="5">
    <source>
        <dbReference type="SAM" id="MobiDB-lite"/>
    </source>
</evidence>
<feature type="transmembrane region" description="Helical" evidence="6">
    <location>
        <begin position="33"/>
        <end position="51"/>
    </location>
</feature>
<evidence type="ECO:0000256" key="3">
    <source>
        <dbReference type="ARBA" id="ARBA00022989"/>
    </source>
</evidence>
<dbReference type="CDD" id="cd14978">
    <property type="entry name" value="7tmA_FMRFamide_R-like"/>
    <property type="match status" value="1"/>
</dbReference>
<dbReference type="SUPFAM" id="SSF81321">
    <property type="entry name" value="Family A G protein-coupled receptor-like"/>
    <property type="match status" value="1"/>
</dbReference>
<dbReference type="InterPro" id="IPR000276">
    <property type="entry name" value="GPCR_Rhodpsn"/>
</dbReference>
<dbReference type="Pfam" id="PF10324">
    <property type="entry name" value="7TM_GPCR_Srw"/>
    <property type="match status" value="1"/>
</dbReference>
<keyword evidence="4 6" id="KW-0472">Membrane</keyword>
<protein>
    <recommendedName>
        <fullName evidence="7">G-protein coupled receptors family 1 profile domain-containing protein</fullName>
    </recommendedName>
</protein>
<dbReference type="CTD" id="20238361"/>
<evidence type="ECO:0000256" key="1">
    <source>
        <dbReference type="ARBA" id="ARBA00004370"/>
    </source>
</evidence>
<feature type="transmembrane region" description="Helical" evidence="6">
    <location>
        <begin position="148"/>
        <end position="166"/>
    </location>
</feature>
<keyword evidence="2 6" id="KW-0812">Transmembrane</keyword>
<dbReference type="GO" id="GO:0016020">
    <property type="term" value="C:membrane"/>
    <property type="evidence" value="ECO:0007669"/>
    <property type="project" value="UniProtKB-SubCell"/>
</dbReference>
<feature type="transmembrane region" description="Helical" evidence="6">
    <location>
        <begin position="63"/>
        <end position="81"/>
    </location>
</feature>
<dbReference type="InterPro" id="IPR052954">
    <property type="entry name" value="GPCR-Ligand_Int"/>
</dbReference>
<reference evidence="8 9" key="1">
    <citation type="journal article" date="2013" name="Nature">
        <title>Insights into bilaterian evolution from three spiralian genomes.</title>
        <authorList>
            <person name="Simakov O."/>
            <person name="Marletaz F."/>
            <person name="Cho S.J."/>
            <person name="Edsinger-Gonzales E."/>
            <person name="Havlak P."/>
            <person name="Hellsten U."/>
            <person name="Kuo D.H."/>
            <person name="Larsson T."/>
            <person name="Lv J."/>
            <person name="Arendt D."/>
            <person name="Savage R."/>
            <person name="Osoegawa K."/>
            <person name="de Jong P."/>
            <person name="Grimwood J."/>
            <person name="Chapman J.A."/>
            <person name="Shapiro H."/>
            <person name="Aerts A."/>
            <person name="Otillar R.P."/>
            <person name="Terry A.Y."/>
            <person name="Boore J.L."/>
            <person name="Grigoriev I.V."/>
            <person name="Lindberg D.R."/>
            <person name="Seaver E.C."/>
            <person name="Weisblat D.A."/>
            <person name="Putnam N.H."/>
            <person name="Rokhsar D.S."/>
        </authorList>
    </citation>
    <scope>NUCLEOTIDE SEQUENCE [LARGE SCALE GENOMIC DNA]</scope>
</reference>
<dbReference type="GeneID" id="20238361"/>
<feature type="domain" description="G-protein coupled receptors family 1 profile" evidence="7">
    <location>
        <begin position="44"/>
        <end position="314"/>
    </location>
</feature>
<comment type="subcellular location">
    <subcellularLocation>
        <location evidence="1">Membrane</location>
    </subcellularLocation>
</comment>
<dbReference type="EMBL" id="KB201611">
    <property type="protein sequence ID" value="ESO95782.1"/>
    <property type="molecule type" value="Genomic_DNA"/>
</dbReference>
<dbReference type="PROSITE" id="PS50262">
    <property type="entry name" value="G_PROTEIN_RECEP_F1_2"/>
    <property type="match status" value="1"/>
</dbReference>
<proteinExistence type="predicted"/>
<gene>
    <name evidence="8" type="ORF">LOTGIDRAFT_160329</name>
</gene>
<keyword evidence="3 6" id="KW-1133">Transmembrane helix</keyword>
<dbReference type="OrthoDB" id="6162473at2759"/>
<dbReference type="OMA" id="WSTTTRV"/>
<dbReference type="SMART" id="SM01381">
    <property type="entry name" value="7TM_GPCR_Srsx"/>
    <property type="match status" value="1"/>
</dbReference>
<evidence type="ECO:0000256" key="6">
    <source>
        <dbReference type="SAM" id="Phobius"/>
    </source>
</evidence>
<dbReference type="GO" id="GO:0008528">
    <property type="term" value="F:G protein-coupled peptide receptor activity"/>
    <property type="evidence" value="ECO:0007669"/>
    <property type="project" value="InterPro"/>
</dbReference>
<dbReference type="Proteomes" id="UP000030746">
    <property type="component" value="Unassembled WGS sequence"/>
</dbReference>
<dbReference type="PANTHER" id="PTHR46641">
    <property type="entry name" value="FMRFAMIDE RECEPTOR-RELATED"/>
    <property type="match status" value="1"/>
</dbReference>
<dbReference type="HOGENOM" id="CLU_750711_0_0_1"/>
<feature type="compositionally biased region" description="Low complexity" evidence="5">
    <location>
        <begin position="350"/>
        <end position="361"/>
    </location>
</feature>
<feature type="transmembrane region" description="Helical" evidence="6">
    <location>
        <begin position="202"/>
        <end position="227"/>
    </location>
</feature>
<organism evidence="8 9">
    <name type="scientific">Lottia gigantea</name>
    <name type="common">Giant owl limpet</name>
    <dbReference type="NCBI Taxonomy" id="225164"/>
    <lineage>
        <taxon>Eukaryota</taxon>
        <taxon>Metazoa</taxon>
        <taxon>Spiralia</taxon>
        <taxon>Lophotrochozoa</taxon>
        <taxon>Mollusca</taxon>
        <taxon>Gastropoda</taxon>
        <taxon>Patellogastropoda</taxon>
        <taxon>Lottioidea</taxon>
        <taxon>Lottiidae</taxon>
        <taxon>Lottia</taxon>
    </lineage>
</organism>
<dbReference type="KEGG" id="lgi:LOTGIDRAFT_160329"/>
<evidence type="ECO:0000256" key="2">
    <source>
        <dbReference type="ARBA" id="ARBA00022692"/>
    </source>
</evidence>